<evidence type="ECO:0000259" key="4">
    <source>
        <dbReference type="PROSITE" id="PS50021"/>
    </source>
</evidence>
<dbReference type="PANTHER" id="PTHR23167:SF88">
    <property type="entry name" value="CALPONIN-HOMOLOGY (CH) DOMAIN-CONTAINING PROTEIN"/>
    <property type="match status" value="1"/>
</dbReference>
<dbReference type="SMART" id="SM00033">
    <property type="entry name" value="CH"/>
    <property type="match status" value="1"/>
</dbReference>
<evidence type="ECO:0000256" key="2">
    <source>
        <dbReference type="ARBA" id="ARBA00023054"/>
    </source>
</evidence>
<protein>
    <recommendedName>
        <fullName evidence="4">Calponin-homology (CH) domain-containing protein</fullName>
    </recommendedName>
</protein>
<dbReference type="Pfam" id="PF00307">
    <property type="entry name" value="CH"/>
    <property type="match status" value="1"/>
</dbReference>
<keyword evidence="2" id="KW-0175">Coiled coil</keyword>
<gene>
    <name evidence="5" type="ORF">V1264_021907</name>
</gene>
<keyword evidence="1" id="KW-0597">Phosphoprotein</keyword>
<evidence type="ECO:0000313" key="5">
    <source>
        <dbReference type="EMBL" id="KAK7087918.1"/>
    </source>
</evidence>
<dbReference type="SUPFAM" id="SSF47576">
    <property type="entry name" value="Calponin-homology domain, CH-domain"/>
    <property type="match status" value="1"/>
</dbReference>
<accession>A0AAN9FWH2</accession>
<comment type="caution">
    <text evidence="5">The sequence shown here is derived from an EMBL/GenBank/DDBJ whole genome shotgun (WGS) entry which is preliminary data.</text>
</comment>
<dbReference type="Proteomes" id="UP001374579">
    <property type="component" value="Unassembled WGS sequence"/>
</dbReference>
<dbReference type="Gene3D" id="1.10.418.10">
    <property type="entry name" value="Calponin-like domain"/>
    <property type="match status" value="1"/>
</dbReference>
<sequence length="127" mass="14821">MARSPSAIKQVLLDWCKAMTREYENVEVTNFSSCWNTGMAFCALIHHFYPDAFDYSQLDPKNRRYNFDLAFDTAEKLADIAPLLDTDDMVKMKNPDWKCVFTYVQSIYRHLRDHENNKAKVPAEAES</sequence>
<name>A0AAN9FWH2_9CAEN</name>
<comment type="similarity">
    <text evidence="3">Belongs to the smoothelin family.</text>
</comment>
<proteinExistence type="inferred from homology"/>
<dbReference type="InterPro" id="IPR001715">
    <property type="entry name" value="CH_dom"/>
</dbReference>
<dbReference type="AlphaFoldDB" id="A0AAN9FWH2"/>
<dbReference type="EMBL" id="JBAMIC010004070">
    <property type="protein sequence ID" value="KAK7087918.1"/>
    <property type="molecule type" value="Genomic_DNA"/>
</dbReference>
<dbReference type="InterPro" id="IPR050540">
    <property type="entry name" value="F-actin_Monoox_Mical"/>
</dbReference>
<organism evidence="5 6">
    <name type="scientific">Littorina saxatilis</name>
    <dbReference type="NCBI Taxonomy" id="31220"/>
    <lineage>
        <taxon>Eukaryota</taxon>
        <taxon>Metazoa</taxon>
        <taxon>Spiralia</taxon>
        <taxon>Lophotrochozoa</taxon>
        <taxon>Mollusca</taxon>
        <taxon>Gastropoda</taxon>
        <taxon>Caenogastropoda</taxon>
        <taxon>Littorinimorpha</taxon>
        <taxon>Littorinoidea</taxon>
        <taxon>Littorinidae</taxon>
        <taxon>Littorina</taxon>
    </lineage>
</organism>
<dbReference type="FunFam" id="1.10.418.10:FF:000009">
    <property type="entry name" value="smoothelin isoform X2"/>
    <property type="match status" value="1"/>
</dbReference>
<keyword evidence="6" id="KW-1185">Reference proteome</keyword>
<evidence type="ECO:0000256" key="1">
    <source>
        <dbReference type="ARBA" id="ARBA00022553"/>
    </source>
</evidence>
<dbReference type="InterPro" id="IPR036872">
    <property type="entry name" value="CH_dom_sf"/>
</dbReference>
<reference evidence="5 6" key="1">
    <citation type="submission" date="2024-02" db="EMBL/GenBank/DDBJ databases">
        <title>Chromosome-scale genome assembly of the rough periwinkle Littorina saxatilis.</title>
        <authorList>
            <person name="De Jode A."/>
            <person name="Faria R."/>
            <person name="Formenti G."/>
            <person name="Sims Y."/>
            <person name="Smith T.P."/>
            <person name="Tracey A."/>
            <person name="Wood J.M.D."/>
            <person name="Zagrodzka Z.B."/>
            <person name="Johannesson K."/>
            <person name="Butlin R.K."/>
            <person name="Leder E.H."/>
        </authorList>
    </citation>
    <scope>NUCLEOTIDE SEQUENCE [LARGE SCALE GENOMIC DNA]</scope>
    <source>
        <strain evidence="5">Snail1</strain>
        <tissue evidence="5">Muscle</tissue>
    </source>
</reference>
<dbReference type="PROSITE" id="PS50021">
    <property type="entry name" value="CH"/>
    <property type="match status" value="1"/>
</dbReference>
<evidence type="ECO:0000313" key="6">
    <source>
        <dbReference type="Proteomes" id="UP001374579"/>
    </source>
</evidence>
<feature type="domain" description="Calponin-homology (CH)" evidence="4">
    <location>
        <begin position="6"/>
        <end position="112"/>
    </location>
</feature>
<evidence type="ECO:0000256" key="3">
    <source>
        <dbReference type="ARBA" id="ARBA00061655"/>
    </source>
</evidence>
<dbReference type="CDD" id="cd21200">
    <property type="entry name" value="CH_SMTN-like"/>
    <property type="match status" value="1"/>
</dbReference>
<dbReference type="PANTHER" id="PTHR23167">
    <property type="entry name" value="CALPONIN HOMOLOGY DOMAIN-CONTAINING PROTEIN DDB_G0272472-RELATED"/>
    <property type="match status" value="1"/>
</dbReference>